<gene>
    <name evidence="2" type="ORF">DK427_23015</name>
</gene>
<sequence>MDGMRRWLGVLALLALASSGAAAAEADVRIVGTDLRLPPDSHEPQRALVSLRNAGGPARGLGLACTFRDGDGRALETVEASVREIAEAASAVAEVIYYGWPRASGVACRLVGER</sequence>
<proteinExistence type="predicted"/>
<accession>A0A2U8VYT9</accession>
<feature type="signal peptide" evidence="1">
    <location>
        <begin position="1"/>
        <end position="23"/>
    </location>
</feature>
<dbReference type="Proteomes" id="UP000246058">
    <property type="component" value="Chromosome"/>
</dbReference>
<name>A0A2U8VYT9_9HYPH</name>
<organism evidence="2 3">
    <name type="scientific">Methylobacterium radiodurans</name>
    <dbReference type="NCBI Taxonomy" id="2202828"/>
    <lineage>
        <taxon>Bacteria</taxon>
        <taxon>Pseudomonadati</taxon>
        <taxon>Pseudomonadota</taxon>
        <taxon>Alphaproteobacteria</taxon>
        <taxon>Hyphomicrobiales</taxon>
        <taxon>Methylobacteriaceae</taxon>
        <taxon>Methylobacterium</taxon>
    </lineage>
</organism>
<keyword evidence="3" id="KW-1185">Reference proteome</keyword>
<dbReference type="OrthoDB" id="7995671at2"/>
<feature type="chain" id="PRO_5016068698" evidence="1">
    <location>
        <begin position="24"/>
        <end position="114"/>
    </location>
</feature>
<protein>
    <submittedName>
        <fullName evidence="2">Uncharacterized protein</fullName>
    </submittedName>
</protein>
<dbReference type="EMBL" id="CP029551">
    <property type="protein sequence ID" value="AWN38256.1"/>
    <property type="molecule type" value="Genomic_DNA"/>
</dbReference>
<dbReference type="KEGG" id="meti:DK427_23015"/>
<reference evidence="2 3" key="1">
    <citation type="submission" date="2018-05" db="EMBL/GenBank/DDBJ databases">
        <title>Complete Genome Sequence of Methylobacterium sp. 17Sr1-43.</title>
        <authorList>
            <person name="Srinivasan S."/>
        </authorList>
    </citation>
    <scope>NUCLEOTIDE SEQUENCE [LARGE SCALE GENOMIC DNA]</scope>
    <source>
        <strain evidence="2 3">17Sr1-43</strain>
    </source>
</reference>
<evidence type="ECO:0000313" key="2">
    <source>
        <dbReference type="EMBL" id="AWN38256.1"/>
    </source>
</evidence>
<keyword evidence="1" id="KW-0732">Signal</keyword>
<dbReference type="AlphaFoldDB" id="A0A2U8VYT9"/>
<evidence type="ECO:0000256" key="1">
    <source>
        <dbReference type="SAM" id="SignalP"/>
    </source>
</evidence>
<evidence type="ECO:0000313" key="3">
    <source>
        <dbReference type="Proteomes" id="UP000246058"/>
    </source>
</evidence>